<dbReference type="AlphaFoldDB" id="A0A4C1TI59"/>
<keyword evidence="2" id="KW-1185">Reference proteome</keyword>
<protein>
    <submittedName>
        <fullName evidence="1">Uncharacterized protein</fullName>
    </submittedName>
</protein>
<evidence type="ECO:0000313" key="1">
    <source>
        <dbReference type="EMBL" id="GBP14182.1"/>
    </source>
</evidence>
<accession>A0A4C1TI59</accession>
<evidence type="ECO:0000313" key="2">
    <source>
        <dbReference type="Proteomes" id="UP000299102"/>
    </source>
</evidence>
<gene>
    <name evidence="1" type="ORF">EVAR_7616_1</name>
</gene>
<reference evidence="1 2" key="1">
    <citation type="journal article" date="2019" name="Commun. Biol.">
        <title>The bagworm genome reveals a unique fibroin gene that provides high tensile strength.</title>
        <authorList>
            <person name="Kono N."/>
            <person name="Nakamura H."/>
            <person name="Ohtoshi R."/>
            <person name="Tomita M."/>
            <person name="Numata K."/>
            <person name="Arakawa K."/>
        </authorList>
    </citation>
    <scope>NUCLEOTIDE SEQUENCE [LARGE SCALE GENOMIC DNA]</scope>
</reference>
<dbReference type="Proteomes" id="UP000299102">
    <property type="component" value="Unassembled WGS sequence"/>
</dbReference>
<name>A0A4C1TI59_EUMVA</name>
<proteinExistence type="predicted"/>
<dbReference type="EMBL" id="BGZK01000062">
    <property type="protein sequence ID" value="GBP14182.1"/>
    <property type="molecule type" value="Genomic_DNA"/>
</dbReference>
<organism evidence="1 2">
    <name type="scientific">Eumeta variegata</name>
    <name type="common">Bagworm moth</name>
    <name type="synonym">Eumeta japonica</name>
    <dbReference type="NCBI Taxonomy" id="151549"/>
    <lineage>
        <taxon>Eukaryota</taxon>
        <taxon>Metazoa</taxon>
        <taxon>Ecdysozoa</taxon>
        <taxon>Arthropoda</taxon>
        <taxon>Hexapoda</taxon>
        <taxon>Insecta</taxon>
        <taxon>Pterygota</taxon>
        <taxon>Neoptera</taxon>
        <taxon>Endopterygota</taxon>
        <taxon>Lepidoptera</taxon>
        <taxon>Glossata</taxon>
        <taxon>Ditrysia</taxon>
        <taxon>Tineoidea</taxon>
        <taxon>Psychidae</taxon>
        <taxon>Oiketicinae</taxon>
        <taxon>Eumeta</taxon>
    </lineage>
</organism>
<sequence length="118" mass="13708">MRKDDHKQARRARAGVTSCTYHKSLKITFWLFPSESVTRNGRAMFIRKIKYRELSSEATREGEGSRPADRNERIIQIFSSYVDLGRARPYRGPGRYCNERAYRPDAVLKTAVNLLPLE</sequence>
<comment type="caution">
    <text evidence="1">The sequence shown here is derived from an EMBL/GenBank/DDBJ whole genome shotgun (WGS) entry which is preliminary data.</text>
</comment>